<feature type="compositionally biased region" description="Acidic residues" evidence="10">
    <location>
        <begin position="73"/>
        <end position="88"/>
    </location>
</feature>
<keyword evidence="7 11" id="KW-0472">Membrane</keyword>
<keyword evidence="4 11" id="KW-0812">Transmembrane</keyword>
<keyword evidence="5 11" id="KW-1133">Transmembrane helix</keyword>
<dbReference type="GO" id="GO:0070588">
    <property type="term" value="P:calcium ion transmembrane transport"/>
    <property type="evidence" value="ECO:0007669"/>
    <property type="project" value="TreeGrafter"/>
</dbReference>
<evidence type="ECO:0000256" key="6">
    <source>
        <dbReference type="ARBA" id="ARBA00023065"/>
    </source>
</evidence>
<dbReference type="AlphaFoldDB" id="A0AAD1UC14"/>
<evidence type="ECO:0000256" key="5">
    <source>
        <dbReference type="ARBA" id="ARBA00022989"/>
    </source>
</evidence>
<evidence type="ECO:0000256" key="4">
    <source>
        <dbReference type="ARBA" id="ARBA00022692"/>
    </source>
</evidence>
<dbReference type="GO" id="GO:0016020">
    <property type="term" value="C:membrane"/>
    <property type="evidence" value="ECO:0007669"/>
    <property type="project" value="TreeGrafter"/>
</dbReference>
<evidence type="ECO:0000313" key="12">
    <source>
        <dbReference type="EMBL" id="CAI2364044.1"/>
    </source>
</evidence>
<evidence type="ECO:0000256" key="7">
    <source>
        <dbReference type="ARBA" id="ARBA00023136"/>
    </source>
</evidence>
<dbReference type="GO" id="GO:0012505">
    <property type="term" value="C:endomembrane system"/>
    <property type="evidence" value="ECO:0007669"/>
    <property type="project" value="UniProtKB-SubCell"/>
</dbReference>
<dbReference type="GO" id="GO:0007165">
    <property type="term" value="P:signal transduction"/>
    <property type="evidence" value="ECO:0007669"/>
    <property type="project" value="UniProtKB-ARBA"/>
</dbReference>
<evidence type="ECO:0000256" key="10">
    <source>
        <dbReference type="SAM" id="MobiDB-lite"/>
    </source>
</evidence>
<evidence type="ECO:0000256" key="2">
    <source>
        <dbReference type="ARBA" id="ARBA00009848"/>
    </source>
</evidence>
<dbReference type="InterPro" id="IPR059116">
    <property type="entry name" value="P2X_receptor"/>
</dbReference>
<keyword evidence="13" id="KW-1185">Reference proteome</keyword>
<comment type="similarity">
    <text evidence="2">Belongs to the P2X receptor family.</text>
</comment>
<evidence type="ECO:0000313" key="13">
    <source>
        <dbReference type="Proteomes" id="UP001295684"/>
    </source>
</evidence>
<dbReference type="GO" id="GO:0015267">
    <property type="term" value="F:channel activity"/>
    <property type="evidence" value="ECO:0007669"/>
    <property type="project" value="UniProtKB-ARBA"/>
</dbReference>
<comment type="caution">
    <text evidence="12">The sequence shown here is derived from an EMBL/GenBank/DDBJ whole genome shotgun (WGS) entry which is preliminary data.</text>
</comment>
<feature type="region of interest" description="Disordered" evidence="10">
    <location>
        <begin position="58"/>
        <end position="90"/>
    </location>
</feature>
<name>A0AAD1UC14_EUPCR</name>
<evidence type="ECO:0000256" key="11">
    <source>
        <dbReference type="SAM" id="Phobius"/>
    </source>
</evidence>
<evidence type="ECO:0000256" key="3">
    <source>
        <dbReference type="ARBA" id="ARBA00022448"/>
    </source>
</evidence>
<dbReference type="Gene3D" id="2.60.490.10">
    <property type="entry name" value="atp-gated p2x4 ion channel domain"/>
    <property type="match status" value="1"/>
</dbReference>
<feature type="transmembrane region" description="Helical" evidence="11">
    <location>
        <begin position="402"/>
        <end position="428"/>
    </location>
</feature>
<organism evidence="12 13">
    <name type="scientific">Euplotes crassus</name>
    <dbReference type="NCBI Taxonomy" id="5936"/>
    <lineage>
        <taxon>Eukaryota</taxon>
        <taxon>Sar</taxon>
        <taxon>Alveolata</taxon>
        <taxon>Ciliophora</taxon>
        <taxon>Intramacronucleata</taxon>
        <taxon>Spirotrichea</taxon>
        <taxon>Hypotrichia</taxon>
        <taxon>Euplotida</taxon>
        <taxon>Euplotidae</taxon>
        <taxon>Moneuplotes</taxon>
    </lineage>
</organism>
<dbReference type="InterPro" id="IPR027309">
    <property type="entry name" value="P2X_extracellular_dom_sf"/>
</dbReference>
<evidence type="ECO:0000256" key="1">
    <source>
        <dbReference type="ARBA" id="ARBA00004308"/>
    </source>
</evidence>
<keyword evidence="9" id="KW-0407">Ion channel</keyword>
<keyword evidence="8" id="KW-1071">Ligand-gated ion channel</keyword>
<dbReference type="Pfam" id="PF00864">
    <property type="entry name" value="P2X_receptor"/>
    <property type="match status" value="1"/>
</dbReference>
<keyword evidence="6" id="KW-0406">Ion transport</keyword>
<reference evidence="12" key="1">
    <citation type="submission" date="2023-07" db="EMBL/GenBank/DDBJ databases">
        <authorList>
            <consortium name="AG Swart"/>
            <person name="Singh M."/>
            <person name="Singh A."/>
            <person name="Seah K."/>
            <person name="Emmerich C."/>
        </authorList>
    </citation>
    <scope>NUCLEOTIDE SEQUENCE</scope>
    <source>
        <strain evidence="12">DP1</strain>
    </source>
</reference>
<feature type="transmembrane region" description="Helical" evidence="11">
    <location>
        <begin position="113"/>
        <end position="133"/>
    </location>
</feature>
<dbReference type="EMBL" id="CAMPGE010005196">
    <property type="protein sequence ID" value="CAI2364044.1"/>
    <property type="molecule type" value="Genomic_DNA"/>
</dbReference>
<evidence type="ECO:0000256" key="9">
    <source>
        <dbReference type="ARBA" id="ARBA00023303"/>
    </source>
</evidence>
<protein>
    <submittedName>
        <fullName evidence="12">Uncharacterized protein</fullName>
    </submittedName>
</protein>
<sequence length="445" mass="51641">MHSSESSSVEESKNFSQNDQVSIKSIVVISEINQGKDIEYLKMIARLPLVQKPFYSDDDLNNNQKRPIPLNDDGYDDDPEDEDSDEDEVRNRRVFCDPRFRMEKEAIVSQTRYGLLFYFLTAAILAAMILTYYREPTEPETRVTGFLEGRVYSENDDGSIRLWDIRDTQVPSYAYQQIFVPTVVRVVENQSQGRCQDRTINCTTTSDCLLAMNYLYSTRGSDMDITAQYGAAECQDGFCMMMSWCPSFSEDSYTEHILRGVLNQNIIIKGQVRDELGDEKHDEIDQRIYYPDPGANVFKVSDILNISGIREFDTVRGNGAIILLELDWNCIEDTDDDDCKKGVAARWMDQETRNGYFQYQVNYQYQLDSGVPRNVRDEMRITGLQIYLLLNADEYGLDFYDLSMMICGFVGIIYLLRNIMLFIVWYFLPNGINWHTFKYEAIVRE</sequence>
<comment type="subcellular location">
    <subcellularLocation>
        <location evidence="1">Endomembrane system</location>
    </subcellularLocation>
</comment>
<proteinExistence type="inferred from homology"/>
<dbReference type="Proteomes" id="UP001295684">
    <property type="component" value="Unassembled WGS sequence"/>
</dbReference>
<accession>A0AAD1UC14</accession>
<dbReference type="PANTHER" id="PTHR10125:SF31">
    <property type="entry name" value="P2X RECEPTOR E"/>
    <property type="match status" value="1"/>
</dbReference>
<dbReference type="PANTHER" id="PTHR10125">
    <property type="entry name" value="P2X PURINOCEPTOR"/>
    <property type="match status" value="1"/>
</dbReference>
<keyword evidence="3" id="KW-0813">Transport</keyword>
<evidence type="ECO:0000256" key="8">
    <source>
        <dbReference type="ARBA" id="ARBA00023286"/>
    </source>
</evidence>
<gene>
    <name evidence="12" type="ORF">ECRASSUSDP1_LOCUS5384</name>
</gene>